<dbReference type="SFLD" id="SFLDG01135">
    <property type="entry name" value="C1.5.6:_HAD__Beta-PGM__Phospha"/>
    <property type="match status" value="1"/>
</dbReference>
<proteinExistence type="predicted"/>
<comment type="caution">
    <text evidence="1">The sequence shown here is derived from an EMBL/GenBank/DDBJ whole genome shotgun (WGS) entry which is preliminary data.</text>
</comment>
<dbReference type="PANTHER" id="PTHR43481:SF4">
    <property type="entry name" value="GLYCEROL-1-PHOSPHATE PHOSPHOHYDROLASE 1-RELATED"/>
    <property type="match status" value="1"/>
</dbReference>
<dbReference type="SUPFAM" id="SSF56784">
    <property type="entry name" value="HAD-like"/>
    <property type="match status" value="1"/>
</dbReference>
<dbReference type="Gene3D" id="1.10.150.240">
    <property type="entry name" value="Putative phosphatase, domain 2"/>
    <property type="match status" value="1"/>
</dbReference>
<dbReference type="PANTHER" id="PTHR43481">
    <property type="entry name" value="FRUCTOSE-1-PHOSPHATE PHOSPHATASE"/>
    <property type="match status" value="1"/>
</dbReference>
<sequence length="226" mass="24820">MSRLPTQTLRAKGFIFDLDGTMIDTTPLVERHWRTFAAEHGLDADKILATSHGRRTIETLELWTPHLAKQEIAEGFERELAKQSDGLSVLPGVRAMLEKIPTDRYGIFTAANRHMAEIRLKQCNLDIPKVMATGDTVSRGKPDPEGCFTVATALQVNPRDCLVFEDSPHGIAAAREAGMQSIGCTTTHTVDQLKKAGATQVVSYFTDVDITLLPDGTFELTITNAL</sequence>
<dbReference type="OrthoDB" id="40579at2759"/>
<dbReference type="InterPro" id="IPR023198">
    <property type="entry name" value="PGP-like_dom2"/>
</dbReference>
<dbReference type="InterPro" id="IPR036412">
    <property type="entry name" value="HAD-like_sf"/>
</dbReference>
<dbReference type="InterPro" id="IPR023214">
    <property type="entry name" value="HAD_sf"/>
</dbReference>
<dbReference type="AlphaFoldDB" id="A0A8H7ET57"/>
<dbReference type="NCBIfam" id="TIGR01509">
    <property type="entry name" value="HAD-SF-IA-v3"/>
    <property type="match status" value="1"/>
</dbReference>
<keyword evidence="2" id="KW-1185">Reference proteome</keyword>
<dbReference type="InterPro" id="IPR051806">
    <property type="entry name" value="HAD-like_SPP"/>
</dbReference>
<dbReference type="Pfam" id="PF13419">
    <property type="entry name" value="HAD_2"/>
    <property type="match status" value="1"/>
</dbReference>
<accession>A0A8H7ET57</accession>
<dbReference type="EMBL" id="JABAYA010000004">
    <property type="protein sequence ID" value="KAF7732150.1"/>
    <property type="molecule type" value="Genomic_DNA"/>
</dbReference>
<reference evidence="1" key="1">
    <citation type="submission" date="2020-01" db="EMBL/GenBank/DDBJ databases">
        <title>Genome Sequencing of Three Apophysomyces-Like Fungal Strains Confirms a Novel Fungal Genus in the Mucoromycota with divergent Burkholderia-like Endosymbiotic Bacteria.</title>
        <authorList>
            <person name="Stajich J.E."/>
            <person name="Macias A.M."/>
            <person name="Carter-House D."/>
            <person name="Lovett B."/>
            <person name="Kasson L.R."/>
            <person name="Berry K."/>
            <person name="Grigoriev I."/>
            <person name="Chang Y."/>
            <person name="Spatafora J."/>
            <person name="Kasson M.T."/>
        </authorList>
    </citation>
    <scope>NUCLEOTIDE SEQUENCE</scope>
    <source>
        <strain evidence="1">NRRL A-21654</strain>
    </source>
</reference>
<dbReference type="SFLD" id="SFLDG01129">
    <property type="entry name" value="C1.5:_HAD__Beta-PGM__Phosphata"/>
    <property type="match status" value="1"/>
</dbReference>
<dbReference type="NCBIfam" id="TIGR01549">
    <property type="entry name" value="HAD-SF-IA-v1"/>
    <property type="match status" value="1"/>
</dbReference>
<dbReference type="InterPro" id="IPR041492">
    <property type="entry name" value="HAD_2"/>
</dbReference>
<dbReference type="Gene3D" id="3.40.50.1000">
    <property type="entry name" value="HAD superfamily/HAD-like"/>
    <property type="match status" value="1"/>
</dbReference>
<protein>
    <submittedName>
        <fullName evidence="1">Uncharacterized protein</fullName>
    </submittedName>
</protein>
<dbReference type="GO" id="GO:0050308">
    <property type="term" value="F:sugar-phosphatase activity"/>
    <property type="evidence" value="ECO:0007669"/>
    <property type="project" value="TreeGrafter"/>
</dbReference>
<gene>
    <name evidence="1" type="ORF">EC973_006405</name>
</gene>
<name>A0A8H7ET57_9FUNG</name>
<organism evidence="1 2">
    <name type="scientific">Apophysomyces ossiformis</name>
    <dbReference type="NCBI Taxonomy" id="679940"/>
    <lineage>
        <taxon>Eukaryota</taxon>
        <taxon>Fungi</taxon>
        <taxon>Fungi incertae sedis</taxon>
        <taxon>Mucoromycota</taxon>
        <taxon>Mucoromycotina</taxon>
        <taxon>Mucoromycetes</taxon>
        <taxon>Mucorales</taxon>
        <taxon>Mucorineae</taxon>
        <taxon>Mucoraceae</taxon>
        <taxon>Apophysomyces</taxon>
    </lineage>
</organism>
<evidence type="ECO:0000313" key="2">
    <source>
        <dbReference type="Proteomes" id="UP000605846"/>
    </source>
</evidence>
<dbReference type="SFLD" id="SFLDS00003">
    <property type="entry name" value="Haloacid_Dehalogenase"/>
    <property type="match status" value="1"/>
</dbReference>
<evidence type="ECO:0000313" key="1">
    <source>
        <dbReference type="EMBL" id="KAF7732150.1"/>
    </source>
</evidence>
<dbReference type="InterPro" id="IPR006439">
    <property type="entry name" value="HAD-SF_hydro_IA"/>
</dbReference>
<dbReference type="Proteomes" id="UP000605846">
    <property type="component" value="Unassembled WGS sequence"/>
</dbReference>